<keyword evidence="2" id="KW-1133">Transmembrane helix</keyword>
<feature type="coiled-coil region" evidence="1">
    <location>
        <begin position="37"/>
        <end position="78"/>
    </location>
</feature>
<feature type="transmembrane region" description="Helical" evidence="2">
    <location>
        <begin position="6"/>
        <end position="27"/>
    </location>
</feature>
<accession>A0AAU9CKZ8</accession>
<keyword evidence="1" id="KW-0175">Coiled coil</keyword>
<name>A0AAU9CKZ8_9BACT</name>
<dbReference type="RefSeq" id="WP_338392401.1">
    <property type="nucleotide sequence ID" value="NZ_AP025314.1"/>
</dbReference>
<keyword evidence="2" id="KW-0812">Transmembrane</keyword>
<evidence type="ECO:0000256" key="1">
    <source>
        <dbReference type="SAM" id="Coils"/>
    </source>
</evidence>
<dbReference type="EMBL" id="AP025314">
    <property type="protein sequence ID" value="BDD10873.1"/>
    <property type="molecule type" value="Genomic_DNA"/>
</dbReference>
<reference evidence="3 4" key="1">
    <citation type="submission" date="2021-12" db="EMBL/GenBank/DDBJ databases">
        <title>Genome sequencing of bacteria with rrn-lacking chromosome and rrn-plasmid.</title>
        <authorList>
            <person name="Anda M."/>
            <person name="Iwasaki W."/>
        </authorList>
    </citation>
    <scope>NUCLEOTIDE SEQUENCE [LARGE SCALE GENOMIC DNA]</scope>
    <source>
        <strain evidence="3 4">DSM 100852</strain>
    </source>
</reference>
<keyword evidence="4" id="KW-1185">Reference proteome</keyword>
<dbReference type="AlphaFoldDB" id="A0AAU9CKZ8"/>
<sequence>METQVWVLGGVAGFLVAVLLLLFRVFLQNMGSLKTLINEIRMELVKQNEQLKTLFNKAIDQKEKVDRLEERVAEVEREIYSKRE</sequence>
<evidence type="ECO:0000256" key="2">
    <source>
        <dbReference type="SAM" id="Phobius"/>
    </source>
</evidence>
<proteinExistence type="predicted"/>
<evidence type="ECO:0000313" key="3">
    <source>
        <dbReference type="EMBL" id="BDD10873.1"/>
    </source>
</evidence>
<protein>
    <submittedName>
        <fullName evidence="3">Uncharacterized protein</fullName>
    </submittedName>
</protein>
<keyword evidence="2" id="KW-0472">Membrane</keyword>
<evidence type="ECO:0000313" key="4">
    <source>
        <dbReference type="Proteomes" id="UP001348817"/>
    </source>
</evidence>
<organism evidence="3 4">
    <name type="scientific">Fulvitalea axinellae</name>
    <dbReference type="NCBI Taxonomy" id="1182444"/>
    <lineage>
        <taxon>Bacteria</taxon>
        <taxon>Pseudomonadati</taxon>
        <taxon>Bacteroidota</taxon>
        <taxon>Cytophagia</taxon>
        <taxon>Cytophagales</taxon>
        <taxon>Persicobacteraceae</taxon>
        <taxon>Fulvitalea</taxon>
    </lineage>
</organism>
<dbReference type="KEGG" id="fax:FUAX_33050"/>
<dbReference type="Proteomes" id="UP001348817">
    <property type="component" value="Chromosome"/>
</dbReference>
<gene>
    <name evidence="3" type="ORF">FUAX_33050</name>
</gene>